<accession>A0A4U2ZEF7</accession>
<dbReference type="RefSeq" id="WP_107895250.1">
    <property type="nucleotide sequence ID" value="NZ_PYWM01000008.1"/>
</dbReference>
<dbReference type="Gene3D" id="3.30.920.30">
    <property type="entry name" value="Hypothetical protein"/>
    <property type="match status" value="1"/>
</dbReference>
<dbReference type="Proteomes" id="UP000308744">
    <property type="component" value="Unassembled WGS sequence"/>
</dbReference>
<dbReference type="InterPro" id="IPR038570">
    <property type="entry name" value="HicA_sf"/>
</dbReference>
<sequence>MKKRELEKRFSAKGREFLTHGGKHDIWVSPTGKKEQIPRHREVDEGLAKGLIRKHNL</sequence>
<keyword evidence="2" id="KW-1185">Reference proteome</keyword>
<dbReference type="EMBL" id="SZPU01000005">
    <property type="protein sequence ID" value="TKI72495.1"/>
    <property type="molecule type" value="Genomic_DNA"/>
</dbReference>
<gene>
    <name evidence="1" type="ORF">FC756_01580</name>
</gene>
<protein>
    <submittedName>
        <fullName evidence="1">Toxin-antitoxin system, toxin component, HicA family protein</fullName>
    </submittedName>
</protein>
<dbReference type="AlphaFoldDB" id="A0A4U2ZEF7"/>
<evidence type="ECO:0000313" key="2">
    <source>
        <dbReference type="Proteomes" id="UP000308744"/>
    </source>
</evidence>
<reference evidence="1 2" key="1">
    <citation type="submission" date="2019-04" db="EMBL/GenBank/DDBJ databases">
        <title>Lysinibacillus genome sequencing.</title>
        <authorList>
            <person name="Dunlap C."/>
        </authorList>
    </citation>
    <scope>NUCLEOTIDE SEQUENCE [LARGE SCALE GENOMIC DNA]</scope>
    <source>
        <strain evidence="1 2">CCTCC AB 2010389</strain>
    </source>
</reference>
<dbReference type="SUPFAM" id="SSF54786">
    <property type="entry name" value="YcfA/nrd intein domain"/>
    <property type="match status" value="1"/>
</dbReference>
<proteinExistence type="predicted"/>
<name>A0A4U2ZEF7_9BACI</name>
<evidence type="ECO:0000313" key="1">
    <source>
        <dbReference type="EMBL" id="TKI72495.1"/>
    </source>
</evidence>
<comment type="caution">
    <text evidence="1">The sequence shown here is derived from an EMBL/GenBank/DDBJ whole genome shotgun (WGS) entry which is preliminary data.</text>
</comment>
<organism evidence="1 2">
    <name type="scientific">Lysinibacillus mangiferihumi</name>
    <dbReference type="NCBI Taxonomy" id="1130819"/>
    <lineage>
        <taxon>Bacteria</taxon>
        <taxon>Bacillati</taxon>
        <taxon>Bacillota</taxon>
        <taxon>Bacilli</taxon>
        <taxon>Bacillales</taxon>
        <taxon>Bacillaceae</taxon>
        <taxon>Lysinibacillus</taxon>
    </lineage>
</organism>